<evidence type="ECO:0000259" key="2">
    <source>
        <dbReference type="PROSITE" id="PS50086"/>
    </source>
</evidence>
<dbReference type="PANTHER" id="PTHR16110:SF1">
    <property type="entry name" value="TBC1 DOMAIN FAMILY MEMBER 19"/>
    <property type="match status" value="1"/>
</dbReference>
<comment type="caution">
    <text evidence="3">The sequence shown here is derived from an EMBL/GenBank/DDBJ whole genome shotgun (WGS) entry which is preliminary data.</text>
</comment>
<dbReference type="InterPro" id="IPR035969">
    <property type="entry name" value="Rab-GAP_TBC_sf"/>
</dbReference>
<evidence type="ECO:0000313" key="4">
    <source>
        <dbReference type="Proteomes" id="UP000650467"/>
    </source>
</evidence>
<name>A0A835T8Y3_CHLIN</name>
<protein>
    <recommendedName>
        <fullName evidence="2">Rab-GAP TBC domain-containing protein</fullName>
    </recommendedName>
</protein>
<dbReference type="OrthoDB" id="10249775at2759"/>
<dbReference type="InterPro" id="IPR042507">
    <property type="entry name" value="TBC1D19"/>
</dbReference>
<dbReference type="AlphaFoldDB" id="A0A835T8Y3"/>
<dbReference type="SUPFAM" id="SSF47923">
    <property type="entry name" value="Ypt/Rab-GAP domain of gyp1p"/>
    <property type="match status" value="1"/>
</dbReference>
<reference evidence="3" key="1">
    <citation type="journal article" date="2020" name="bioRxiv">
        <title>Comparative genomics of Chlamydomonas.</title>
        <authorList>
            <person name="Craig R.J."/>
            <person name="Hasan A.R."/>
            <person name="Ness R.W."/>
            <person name="Keightley P.D."/>
        </authorList>
    </citation>
    <scope>NUCLEOTIDE SEQUENCE</scope>
    <source>
        <strain evidence="3">SAG 7.73</strain>
    </source>
</reference>
<dbReference type="Gene3D" id="1.10.472.80">
    <property type="entry name" value="Ypt/Rab-GAP domain of gyp1p, domain 3"/>
    <property type="match status" value="1"/>
</dbReference>
<evidence type="ECO:0000256" key="1">
    <source>
        <dbReference type="SAM" id="MobiDB-lite"/>
    </source>
</evidence>
<keyword evidence="4" id="KW-1185">Reference proteome</keyword>
<dbReference type="PROSITE" id="PS50086">
    <property type="entry name" value="TBC_RABGAP"/>
    <property type="match status" value="1"/>
</dbReference>
<feature type="region of interest" description="Disordered" evidence="1">
    <location>
        <begin position="1"/>
        <end position="56"/>
    </location>
</feature>
<gene>
    <name evidence="3" type="ORF">HXX76_008107</name>
</gene>
<accession>A0A835T8Y3</accession>
<dbReference type="Proteomes" id="UP000650467">
    <property type="component" value="Unassembled WGS sequence"/>
</dbReference>
<dbReference type="EMBL" id="JAEHOC010000018">
    <property type="protein sequence ID" value="KAG2433745.1"/>
    <property type="molecule type" value="Genomic_DNA"/>
</dbReference>
<dbReference type="Pfam" id="PF00566">
    <property type="entry name" value="RabGAP-TBC"/>
    <property type="match status" value="1"/>
</dbReference>
<feature type="region of interest" description="Disordered" evidence="1">
    <location>
        <begin position="185"/>
        <end position="218"/>
    </location>
</feature>
<feature type="compositionally biased region" description="Gly residues" evidence="1">
    <location>
        <begin position="206"/>
        <end position="215"/>
    </location>
</feature>
<proteinExistence type="predicted"/>
<dbReference type="InterPro" id="IPR000195">
    <property type="entry name" value="Rab-GAP-TBC_dom"/>
</dbReference>
<sequence>MRSGYPPPRERPRSSVPQRASRRADESEGDEESLEATASGAGGGGRRPESGPQPLASSVIADNVSYAIKARLAFSPYLAGAALEAALAYGEPPGQPLPEPLASARSLLQRTVLQRLRELQLLTEWPLCRPRRTPAQMERLMARGARASELVGVRSGPPMDLPRLPSALQGLCLLGPTDLAMALAQPHTPLDGGRGQHREQRPPAGATGGGGGGGANREWMALSATGRGHAAAAAAAPSRGTSAAGTSGPLAALVAALPRSLGVLPGLPALAGSSGPAGSGAGAGGGGGGGNAGGGGGVPAWGWSPPGLAALREVLKDLHPHQRHVGVDDLALPWFREVKLCAARAVVAEGSARAAAAFAVFGVPNGLRAAVWETALALHRPGGAAGAGGGGDGASPAAVGAGAAAAVTDPEDEALFERLCTQVLEQPLLLDLLVCEDVTPAVGDSGAFFLFEEAVRAMTLALLRDAAVAPRLAAPPMAPLQAASPVLASLAPPAALTAAAAAPPPAGGGALHPPQPPLWPPSGVLPYRGLSLLAAPLCYLYDSPASSYKLLRALYCRYWCKLHSLSAAGPASPALPGLLRVFEGLMQELDAPLVSHLSRLGLLPAALVLPWLASAFAGALPVQEVLLLWDRVVGLDSLLPLPLLAAAILCFRRHVLLCCSTASEVVAALSDVSQLRVVPLLQAVLFPGPGPGPGPAAASGPGRS</sequence>
<organism evidence="3 4">
    <name type="scientific">Chlamydomonas incerta</name>
    <dbReference type="NCBI Taxonomy" id="51695"/>
    <lineage>
        <taxon>Eukaryota</taxon>
        <taxon>Viridiplantae</taxon>
        <taxon>Chlorophyta</taxon>
        <taxon>core chlorophytes</taxon>
        <taxon>Chlorophyceae</taxon>
        <taxon>CS clade</taxon>
        <taxon>Chlamydomonadales</taxon>
        <taxon>Chlamydomonadaceae</taxon>
        <taxon>Chlamydomonas</taxon>
    </lineage>
</organism>
<evidence type="ECO:0000313" key="3">
    <source>
        <dbReference type="EMBL" id="KAG2433745.1"/>
    </source>
</evidence>
<dbReference type="PANTHER" id="PTHR16110">
    <property type="entry name" value="TBC1 DOMAIN FAMILY MEMBER 19"/>
    <property type="match status" value="1"/>
</dbReference>
<feature type="domain" description="Rab-GAP TBC" evidence="2">
    <location>
        <begin position="362"/>
        <end position="636"/>
    </location>
</feature>